<feature type="compositionally biased region" description="Polar residues" evidence="1">
    <location>
        <begin position="84"/>
        <end position="94"/>
    </location>
</feature>
<organism evidence="2 3">
    <name type="scientific">Elsinoe ampelina</name>
    <dbReference type="NCBI Taxonomy" id="302913"/>
    <lineage>
        <taxon>Eukaryota</taxon>
        <taxon>Fungi</taxon>
        <taxon>Dikarya</taxon>
        <taxon>Ascomycota</taxon>
        <taxon>Pezizomycotina</taxon>
        <taxon>Dothideomycetes</taxon>
        <taxon>Dothideomycetidae</taxon>
        <taxon>Myriangiales</taxon>
        <taxon>Elsinoaceae</taxon>
        <taxon>Elsinoe</taxon>
    </lineage>
</organism>
<proteinExistence type="predicted"/>
<sequence>MMIKHVKEDSIVTTTPTNRVKYTHLPRSLHQVLGFTPQPLSNSGSRISQRQLLVDQAIQQTRLSSATFVLSRPASGPKKRSAASFRSTETSLQHTAHRSRQMRADSSRPGQRRWHKRRSR</sequence>
<evidence type="ECO:0000313" key="2">
    <source>
        <dbReference type="EMBL" id="KAF2225475.1"/>
    </source>
</evidence>
<accession>A0A6A6GIB9</accession>
<feature type="region of interest" description="Disordered" evidence="1">
    <location>
        <begin position="69"/>
        <end position="120"/>
    </location>
</feature>
<reference evidence="3" key="1">
    <citation type="journal article" date="2020" name="Stud. Mycol.">
        <title>101 Dothideomycetes genomes: A test case for predicting lifestyles and emergence of pathogens.</title>
        <authorList>
            <person name="Haridas S."/>
            <person name="Albert R."/>
            <person name="Binder M."/>
            <person name="Bloem J."/>
            <person name="LaButti K."/>
            <person name="Salamov A."/>
            <person name="Andreopoulos B."/>
            <person name="Baker S."/>
            <person name="Barry K."/>
            <person name="Bills G."/>
            <person name="Bluhm B."/>
            <person name="Cannon C."/>
            <person name="Castanera R."/>
            <person name="Culley D."/>
            <person name="Daum C."/>
            <person name="Ezra D."/>
            <person name="Gonzalez J."/>
            <person name="Henrissat B."/>
            <person name="Kuo A."/>
            <person name="Liang C."/>
            <person name="Lipzen A."/>
            <person name="Lutzoni F."/>
            <person name="Magnuson J."/>
            <person name="Mondo S."/>
            <person name="Nolan M."/>
            <person name="Ohm R."/>
            <person name="Pangilinan J."/>
            <person name="Park H.-J."/>
            <person name="Ramirez L."/>
            <person name="Alfaro M."/>
            <person name="Sun H."/>
            <person name="Tritt A."/>
            <person name="Yoshinaga Y."/>
            <person name="Zwiers L.-H."/>
            <person name="Turgeon B."/>
            <person name="Goodwin S."/>
            <person name="Spatafora J."/>
            <person name="Crous P."/>
            <person name="Grigoriev I."/>
        </authorList>
    </citation>
    <scope>NUCLEOTIDE SEQUENCE [LARGE SCALE GENOMIC DNA]</scope>
    <source>
        <strain evidence="3">CECT 20119</strain>
    </source>
</reference>
<keyword evidence="3" id="KW-1185">Reference proteome</keyword>
<dbReference type="EMBL" id="ML992503">
    <property type="protein sequence ID" value="KAF2225475.1"/>
    <property type="molecule type" value="Genomic_DNA"/>
</dbReference>
<name>A0A6A6GIB9_9PEZI</name>
<dbReference type="Proteomes" id="UP000799538">
    <property type="component" value="Unassembled WGS sequence"/>
</dbReference>
<dbReference type="AlphaFoldDB" id="A0A6A6GIB9"/>
<gene>
    <name evidence="2" type="ORF">BDZ85DRAFT_66944</name>
</gene>
<evidence type="ECO:0000256" key="1">
    <source>
        <dbReference type="SAM" id="MobiDB-lite"/>
    </source>
</evidence>
<feature type="compositionally biased region" description="Basic residues" evidence="1">
    <location>
        <begin position="110"/>
        <end position="120"/>
    </location>
</feature>
<evidence type="ECO:0000313" key="3">
    <source>
        <dbReference type="Proteomes" id="UP000799538"/>
    </source>
</evidence>
<protein>
    <submittedName>
        <fullName evidence="2">Uncharacterized protein</fullName>
    </submittedName>
</protein>